<keyword evidence="4" id="KW-1003">Cell membrane</keyword>
<dbReference type="InterPro" id="IPR001734">
    <property type="entry name" value="Na/solute_symporter"/>
</dbReference>
<evidence type="ECO:0000256" key="10">
    <source>
        <dbReference type="ARBA" id="ARBA00023201"/>
    </source>
</evidence>
<proteinExistence type="inferred from homology"/>
<accession>A0A5E4N9V3</accession>
<feature type="transmembrane region" description="Helical" evidence="12">
    <location>
        <begin position="81"/>
        <end position="103"/>
    </location>
</feature>
<organism evidence="13 14">
    <name type="scientific">Cinara cedri</name>
    <dbReference type="NCBI Taxonomy" id="506608"/>
    <lineage>
        <taxon>Eukaryota</taxon>
        <taxon>Metazoa</taxon>
        <taxon>Ecdysozoa</taxon>
        <taxon>Arthropoda</taxon>
        <taxon>Hexapoda</taxon>
        <taxon>Insecta</taxon>
        <taxon>Pterygota</taxon>
        <taxon>Neoptera</taxon>
        <taxon>Paraneoptera</taxon>
        <taxon>Hemiptera</taxon>
        <taxon>Sternorrhyncha</taxon>
        <taxon>Aphidomorpha</taxon>
        <taxon>Aphidoidea</taxon>
        <taxon>Aphididae</taxon>
        <taxon>Lachninae</taxon>
        <taxon>Cinara</taxon>
    </lineage>
</organism>
<evidence type="ECO:0000256" key="6">
    <source>
        <dbReference type="ARBA" id="ARBA00022989"/>
    </source>
</evidence>
<dbReference type="GO" id="GO:0015293">
    <property type="term" value="F:symporter activity"/>
    <property type="evidence" value="ECO:0007669"/>
    <property type="project" value="TreeGrafter"/>
</dbReference>
<dbReference type="GO" id="GO:0005886">
    <property type="term" value="C:plasma membrane"/>
    <property type="evidence" value="ECO:0007669"/>
    <property type="project" value="UniProtKB-SubCell"/>
</dbReference>
<evidence type="ECO:0000256" key="11">
    <source>
        <dbReference type="RuleBase" id="RU362091"/>
    </source>
</evidence>
<dbReference type="CDD" id="cd11492">
    <property type="entry name" value="SLC5sbd_NIS-SMVT"/>
    <property type="match status" value="1"/>
</dbReference>
<comment type="similarity">
    <text evidence="2 11">Belongs to the sodium:solute symporter (SSF) (TC 2.A.21) family.</text>
</comment>
<name>A0A5E4N9V3_9HEMI</name>
<keyword evidence="9 12" id="KW-0472">Membrane</keyword>
<feature type="transmembrane region" description="Helical" evidence="12">
    <location>
        <begin position="189"/>
        <end position="213"/>
    </location>
</feature>
<feature type="transmembrane region" description="Helical" evidence="12">
    <location>
        <begin position="513"/>
        <end position="535"/>
    </location>
</feature>
<dbReference type="AlphaFoldDB" id="A0A5E4N9V3"/>
<evidence type="ECO:0000256" key="7">
    <source>
        <dbReference type="ARBA" id="ARBA00023053"/>
    </source>
</evidence>
<gene>
    <name evidence="13" type="ORF">CINCED_3A015812</name>
</gene>
<dbReference type="GO" id="GO:0006814">
    <property type="term" value="P:sodium ion transport"/>
    <property type="evidence" value="ECO:0007669"/>
    <property type="project" value="UniProtKB-KW"/>
</dbReference>
<keyword evidence="5 12" id="KW-0812">Transmembrane</keyword>
<keyword evidence="8" id="KW-0406">Ion transport</keyword>
<dbReference type="Gene3D" id="1.20.1730.10">
    <property type="entry name" value="Sodium/glucose cotransporter"/>
    <property type="match status" value="1"/>
</dbReference>
<dbReference type="PANTHER" id="PTHR42985:SF21">
    <property type="entry name" value="SODIUM-DEPENDENT MULTIVITAMIN TRANSPORTER-LIKE PROTEIN"/>
    <property type="match status" value="1"/>
</dbReference>
<evidence type="ECO:0000256" key="2">
    <source>
        <dbReference type="ARBA" id="ARBA00006434"/>
    </source>
</evidence>
<sequence length="584" mass="64182">MNELKWIVECSAFSVMLGISVVIGLYFGCVKKEGNTVNEYLLGNKKMTVFPIVMSLIASHISGIMLLGIPTEVYCYGTLYLLSGAINMVIIIVIFYVYLPVFYELQLTSVYEYLEYRFNSTIRGFASIIYAVSLILYIPIVMYVPALVLNQITGISVHLITPLICVICIFYTTIGGLKAVVWTDAIQSFFTALSVIVIIVMALVEVGGFGNMIRTNLVGDRIEFFKMDPDPFLRNSFWTVSIGTALHVISTIGVQAGSVQRFVSLPSYAKAGKSLIAFSLGMCVVKILTGCLGMLIYTKYQDCDPVLADYIKSYKYILPYFVVDIVGLVPGLTGLFISGMFSAALSTMSAHLNTVSGTIYKDFIVKVISKDVSESTASIIMKCVVVIVGSMCLMLVVVVEKFNEIIQFAKSMSGITDGAIVSVFTLGLCFPCCNSRGVICGMITSIGVMAWIITGAQLATMNNELKLVMKNVSIAGCPTNITFKNHNDFSGLYRMNDDVYVSPNVLKIFTVSYLHYNTVGTIIGIVVGLVVSVLFPMDQNIDPKLITPCVRKFLYPKYAVAKGNRSGYVTRSEEYRPVTQNTKL</sequence>
<keyword evidence="10" id="KW-0739">Sodium transport</keyword>
<dbReference type="PANTHER" id="PTHR42985">
    <property type="entry name" value="SODIUM-COUPLED MONOCARBOXYLATE TRANSPORTER"/>
    <property type="match status" value="1"/>
</dbReference>
<keyword evidence="7" id="KW-0915">Sodium</keyword>
<evidence type="ECO:0000256" key="3">
    <source>
        <dbReference type="ARBA" id="ARBA00022448"/>
    </source>
</evidence>
<comment type="subcellular location">
    <subcellularLocation>
        <location evidence="1">Cell membrane</location>
        <topology evidence="1">Multi-pass membrane protein</topology>
    </subcellularLocation>
</comment>
<dbReference type="Pfam" id="PF00474">
    <property type="entry name" value="SSF"/>
    <property type="match status" value="1"/>
</dbReference>
<feature type="transmembrane region" description="Helical" evidence="12">
    <location>
        <begin position="124"/>
        <end position="149"/>
    </location>
</feature>
<dbReference type="PROSITE" id="PS50283">
    <property type="entry name" value="NA_SOLUT_SYMP_3"/>
    <property type="match status" value="1"/>
</dbReference>
<feature type="transmembrane region" description="Helical" evidence="12">
    <location>
        <begin position="437"/>
        <end position="459"/>
    </location>
</feature>
<dbReference type="InterPro" id="IPR038377">
    <property type="entry name" value="Na/Glc_symporter_sf"/>
</dbReference>
<protein>
    <submittedName>
        <fullName evidence="13">Sodium/solute symporter</fullName>
    </submittedName>
</protein>
<evidence type="ECO:0000256" key="1">
    <source>
        <dbReference type="ARBA" id="ARBA00004651"/>
    </source>
</evidence>
<dbReference type="OrthoDB" id="6132759at2759"/>
<feature type="transmembrane region" description="Helical" evidence="12">
    <location>
        <begin position="155"/>
        <end position="177"/>
    </location>
</feature>
<feature type="transmembrane region" description="Helical" evidence="12">
    <location>
        <begin position="233"/>
        <end position="254"/>
    </location>
</feature>
<evidence type="ECO:0000256" key="12">
    <source>
        <dbReference type="SAM" id="Phobius"/>
    </source>
</evidence>
<evidence type="ECO:0000256" key="4">
    <source>
        <dbReference type="ARBA" id="ARBA00022475"/>
    </source>
</evidence>
<evidence type="ECO:0000256" key="5">
    <source>
        <dbReference type="ARBA" id="ARBA00022692"/>
    </source>
</evidence>
<feature type="transmembrane region" description="Helical" evidence="12">
    <location>
        <begin position="275"/>
        <end position="297"/>
    </location>
</feature>
<dbReference type="InterPro" id="IPR051163">
    <property type="entry name" value="Sodium:Solute_Symporter_SSF"/>
</dbReference>
<feature type="transmembrane region" description="Helical" evidence="12">
    <location>
        <begin position="379"/>
        <end position="399"/>
    </location>
</feature>
<dbReference type="NCBIfam" id="TIGR00813">
    <property type="entry name" value="sss"/>
    <property type="match status" value="1"/>
</dbReference>
<evidence type="ECO:0000313" key="13">
    <source>
        <dbReference type="EMBL" id="VVC39887.1"/>
    </source>
</evidence>
<evidence type="ECO:0000313" key="14">
    <source>
        <dbReference type="Proteomes" id="UP000325440"/>
    </source>
</evidence>
<feature type="transmembrane region" description="Helical" evidence="12">
    <location>
        <begin position="317"/>
        <end position="341"/>
    </location>
</feature>
<feature type="transmembrane region" description="Helical" evidence="12">
    <location>
        <begin position="49"/>
        <end position="69"/>
    </location>
</feature>
<evidence type="ECO:0000256" key="9">
    <source>
        <dbReference type="ARBA" id="ARBA00023136"/>
    </source>
</evidence>
<dbReference type="EMBL" id="CABPRJ010001898">
    <property type="protein sequence ID" value="VVC39887.1"/>
    <property type="molecule type" value="Genomic_DNA"/>
</dbReference>
<keyword evidence="14" id="KW-1185">Reference proteome</keyword>
<evidence type="ECO:0000256" key="8">
    <source>
        <dbReference type="ARBA" id="ARBA00023065"/>
    </source>
</evidence>
<keyword evidence="6 12" id="KW-1133">Transmembrane helix</keyword>
<feature type="transmembrane region" description="Helical" evidence="12">
    <location>
        <begin position="6"/>
        <end position="28"/>
    </location>
</feature>
<keyword evidence="3" id="KW-0813">Transport</keyword>
<reference evidence="13 14" key="1">
    <citation type="submission" date="2019-08" db="EMBL/GenBank/DDBJ databases">
        <authorList>
            <person name="Alioto T."/>
            <person name="Alioto T."/>
            <person name="Gomez Garrido J."/>
        </authorList>
    </citation>
    <scope>NUCLEOTIDE SEQUENCE [LARGE SCALE GENOMIC DNA]</scope>
</reference>
<dbReference type="Proteomes" id="UP000325440">
    <property type="component" value="Unassembled WGS sequence"/>
</dbReference>